<evidence type="ECO:0000256" key="3">
    <source>
        <dbReference type="RuleBase" id="RU003345"/>
    </source>
</evidence>
<dbReference type="InterPro" id="IPR015590">
    <property type="entry name" value="Aldehyde_DH_dom"/>
</dbReference>
<name>X6NTK3_RETFI</name>
<evidence type="ECO:0000256" key="1">
    <source>
        <dbReference type="ARBA" id="ARBA00023002"/>
    </source>
</evidence>
<dbReference type="Gene3D" id="3.40.309.10">
    <property type="entry name" value="Aldehyde Dehydrogenase, Chain A, domain 2"/>
    <property type="match status" value="1"/>
</dbReference>
<dbReference type="InterPro" id="IPR016161">
    <property type="entry name" value="Ald_DH/histidinol_DH"/>
</dbReference>
<dbReference type="SUPFAM" id="SSF53720">
    <property type="entry name" value="ALDH-like"/>
    <property type="match status" value="1"/>
</dbReference>
<dbReference type="AlphaFoldDB" id="X6NTK3"/>
<gene>
    <name evidence="5" type="ORF">RFI_07505</name>
</gene>
<dbReference type="OMA" id="WRRCRAS"/>
<dbReference type="FunFam" id="3.40.309.10:FF:000009">
    <property type="entry name" value="Aldehyde dehydrogenase A"/>
    <property type="match status" value="1"/>
</dbReference>
<evidence type="ECO:0000259" key="4">
    <source>
        <dbReference type="Pfam" id="PF00171"/>
    </source>
</evidence>
<dbReference type="OrthoDB" id="310895at2759"/>
<keyword evidence="1 3" id="KW-0560">Oxidoreductase</keyword>
<dbReference type="InterPro" id="IPR016163">
    <property type="entry name" value="Ald_DH_C"/>
</dbReference>
<dbReference type="Proteomes" id="UP000023152">
    <property type="component" value="Unassembled WGS sequence"/>
</dbReference>
<dbReference type="InterPro" id="IPR016162">
    <property type="entry name" value="Ald_DH_N"/>
</dbReference>
<feature type="non-terminal residue" evidence="5">
    <location>
        <position position="1"/>
    </location>
</feature>
<dbReference type="EMBL" id="ASPP01005950">
    <property type="protein sequence ID" value="ETO29615.1"/>
    <property type="molecule type" value="Genomic_DNA"/>
</dbReference>
<sequence>LIKDHQTGFVVFTGSVPGGQQIQAATATRFINTTLELGGKDPAYVCDDSDVEKSAFSVVDGAVYNAGQSCCAVERCYVHEKVAKRFVECCVENFKTLQLGDPKNDKTNIGPMASPSAPQFLQKQVEQAVAKGAKILYGSGKACTDATNRGRFFSPTLLTNCNHTMDVMQEESFGPVLPICVVKSDKEAVQLMNDSKYGLTAAVYTGDEKRADLLSRQIETGTVFMNRCDYLDPYLAWTGVKDTGKGVSLSKHCFEYFIKLKSLNFKVKW</sequence>
<protein>
    <submittedName>
        <fullName evidence="5">Putative aldehyde dehydrogenase</fullName>
    </submittedName>
</protein>
<dbReference type="InterPro" id="IPR016160">
    <property type="entry name" value="Ald_DH_CS_CYS"/>
</dbReference>
<dbReference type="InterPro" id="IPR029510">
    <property type="entry name" value="Ald_DH_CS_GLU"/>
</dbReference>
<evidence type="ECO:0000256" key="2">
    <source>
        <dbReference type="PROSITE-ProRule" id="PRU10007"/>
    </source>
</evidence>
<accession>X6NTK3</accession>
<dbReference type="Pfam" id="PF00171">
    <property type="entry name" value="Aldedh"/>
    <property type="match status" value="1"/>
</dbReference>
<dbReference type="GO" id="GO:0016620">
    <property type="term" value="F:oxidoreductase activity, acting on the aldehyde or oxo group of donors, NAD or NADP as acceptor"/>
    <property type="evidence" value="ECO:0007669"/>
    <property type="project" value="InterPro"/>
</dbReference>
<comment type="caution">
    <text evidence="5">The sequence shown here is derived from an EMBL/GenBank/DDBJ whole genome shotgun (WGS) entry which is preliminary data.</text>
</comment>
<keyword evidence="6" id="KW-1185">Reference proteome</keyword>
<dbReference type="PROSITE" id="PS00687">
    <property type="entry name" value="ALDEHYDE_DEHYDR_GLU"/>
    <property type="match status" value="1"/>
</dbReference>
<organism evidence="5 6">
    <name type="scientific">Reticulomyxa filosa</name>
    <dbReference type="NCBI Taxonomy" id="46433"/>
    <lineage>
        <taxon>Eukaryota</taxon>
        <taxon>Sar</taxon>
        <taxon>Rhizaria</taxon>
        <taxon>Retaria</taxon>
        <taxon>Foraminifera</taxon>
        <taxon>Monothalamids</taxon>
        <taxon>Reticulomyxidae</taxon>
        <taxon>Reticulomyxa</taxon>
    </lineage>
</organism>
<comment type="similarity">
    <text evidence="3">Belongs to the aldehyde dehydrogenase family.</text>
</comment>
<dbReference type="PROSITE" id="PS00070">
    <property type="entry name" value="ALDEHYDE_DEHYDR_CYS"/>
    <property type="match status" value="1"/>
</dbReference>
<dbReference type="Gene3D" id="3.40.605.10">
    <property type="entry name" value="Aldehyde Dehydrogenase, Chain A, domain 1"/>
    <property type="match status" value="1"/>
</dbReference>
<evidence type="ECO:0000313" key="5">
    <source>
        <dbReference type="EMBL" id="ETO29615.1"/>
    </source>
</evidence>
<feature type="active site" evidence="2">
    <location>
        <position position="36"/>
    </location>
</feature>
<reference evidence="5 6" key="1">
    <citation type="journal article" date="2013" name="Curr. Biol.">
        <title>The Genome of the Foraminiferan Reticulomyxa filosa.</title>
        <authorList>
            <person name="Glockner G."/>
            <person name="Hulsmann N."/>
            <person name="Schleicher M."/>
            <person name="Noegel A.A."/>
            <person name="Eichinger L."/>
            <person name="Gallinger C."/>
            <person name="Pawlowski J."/>
            <person name="Sierra R."/>
            <person name="Euteneuer U."/>
            <person name="Pillet L."/>
            <person name="Moustafa A."/>
            <person name="Platzer M."/>
            <person name="Groth M."/>
            <person name="Szafranski K."/>
            <person name="Schliwa M."/>
        </authorList>
    </citation>
    <scope>NUCLEOTIDE SEQUENCE [LARGE SCALE GENOMIC DNA]</scope>
</reference>
<evidence type="ECO:0000313" key="6">
    <source>
        <dbReference type="Proteomes" id="UP000023152"/>
    </source>
</evidence>
<dbReference type="PANTHER" id="PTHR11699">
    <property type="entry name" value="ALDEHYDE DEHYDROGENASE-RELATED"/>
    <property type="match status" value="1"/>
</dbReference>
<proteinExistence type="inferred from homology"/>
<feature type="domain" description="Aldehyde dehydrogenase" evidence="4">
    <location>
        <begin position="1"/>
        <end position="262"/>
    </location>
</feature>